<evidence type="ECO:0000256" key="3">
    <source>
        <dbReference type="ARBA" id="ARBA00022722"/>
    </source>
</evidence>
<evidence type="ECO:0000259" key="9">
    <source>
        <dbReference type="Pfam" id="PF17917"/>
    </source>
</evidence>
<keyword evidence="6" id="KW-0695">RNA-directed DNA polymerase</keyword>
<evidence type="ECO:0000259" key="8">
    <source>
        <dbReference type="Pfam" id="PF00078"/>
    </source>
</evidence>
<dbReference type="CDD" id="cd01647">
    <property type="entry name" value="RT_LTR"/>
    <property type="match status" value="1"/>
</dbReference>
<dbReference type="GO" id="GO:0016787">
    <property type="term" value="F:hydrolase activity"/>
    <property type="evidence" value="ECO:0007669"/>
    <property type="project" value="UniProtKB-KW"/>
</dbReference>
<feature type="region of interest" description="Disordered" evidence="7">
    <location>
        <begin position="105"/>
        <end position="146"/>
    </location>
</feature>
<dbReference type="AlphaFoldDB" id="A0AAW2NLW7"/>
<dbReference type="Pfam" id="PF17917">
    <property type="entry name" value="RT_RNaseH"/>
    <property type="match status" value="1"/>
</dbReference>
<name>A0AAW2NLW7_9LAMI</name>
<keyword evidence="2" id="KW-0548">Nucleotidyltransferase</keyword>
<reference evidence="10" key="2">
    <citation type="journal article" date="2024" name="Plant">
        <title>Genomic evolution and insights into agronomic trait innovations of Sesamum species.</title>
        <authorList>
            <person name="Miao H."/>
            <person name="Wang L."/>
            <person name="Qu L."/>
            <person name="Liu H."/>
            <person name="Sun Y."/>
            <person name="Le M."/>
            <person name="Wang Q."/>
            <person name="Wei S."/>
            <person name="Zheng Y."/>
            <person name="Lin W."/>
            <person name="Duan Y."/>
            <person name="Cao H."/>
            <person name="Xiong S."/>
            <person name="Wang X."/>
            <person name="Wei L."/>
            <person name="Li C."/>
            <person name="Ma Q."/>
            <person name="Ju M."/>
            <person name="Zhao R."/>
            <person name="Li G."/>
            <person name="Mu C."/>
            <person name="Tian Q."/>
            <person name="Mei H."/>
            <person name="Zhang T."/>
            <person name="Gao T."/>
            <person name="Zhang H."/>
        </authorList>
    </citation>
    <scope>NUCLEOTIDE SEQUENCE</scope>
    <source>
        <strain evidence="10">G01</strain>
    </source>
</reference>
<dbReference type="InterPro" id="IPR043502">
    <property type="entry name" value="DNA/RNA_pol_sf"/>
</dbReference>
<accession>A0AAW2NLW7</accession>
<feature type="domain" description="Reverse transcriptase RNase H-like" evidence="9">
    <location>
        <begin position="354"/>
        <end position="422"/>
    </location>
</feature>
<keyword evidence="5" id="KW-0378">Hydrolase</keyword>
<feature type="domain" description="Reverse transcriptase" evidence="8">
    <location>
        <begin position="164"/>
        <end position="263"/>
    </location>
</feature>
<dbReference type="EMBL" id="JACGWK010000007">
    <property type="protein sequence ID" value="KAL0344398.1"/>
    <property type="molecule type" value="Genomic_DNA"/>
</dbReference>
<dbReference type="InterPro" id="IPR050951">
    <property type="entry name" value="Retrovirus_Pol_polyprotein"/>
</dbReference>
<keyword evidence="1" id="KW-0808">Transferase</keyword>
<keyword evidence="3" id="KW-0540">Nuclease</keyword>
<dbReference type="Gene3D" id="3.30.70.270">
    <property type="match status" value="2"/>
</dbReference>
<dbReference type="GO" id="GO:0004519">
    <property type="term" value="F:endonuclease activity"/>
    <property type="evidence" value="ECO:0007669"/>
    <property type="project" value="UniProtKB-KW"/>
</dbReference>
<dbReference type="Pfam" id="PF00078">
    <property type="entry name" value="RVT_1"/>
    <property type="match status" value="1"/>
</dbReference>
<dbReference type="PANTHER" id="PTHR37984">
    <property type="entry name" value="PROTEIN CBG26694"/>
    <property type="match status" value="1"/>
</dbReference>
<feature type="region of interest" description="Disordered" evidence="7">
    <location>
        <begin position="443"/>
        <end position="471"/>
    </location>
</feature>
<comment type="caution">
    <text evidence="10">The sequence shown here is derived from an EMBL/GenBank/DDBJ whole genome shotgun (WGS) entry which is preliminary data.</text>
</comment>
<evidence type="ECO:0000313" key="10">
    <source>
        <dbReference type="EMBL" id="KAL0344398.1"/>
    </source>
</evidence>
<dbReference type="Gene3D" id="3.10.10.10">
    <property type="entry name" value="HIV Type 1 Reverse Transcriptase, subunit A, domain 1"/>
    <property type="match status" value="1"/>
</dbReference>
<dbReference type="GO" id="GO:0003964">
    <property type="term" value="F:RNA-directed DNA polymerase activity"/>
    <property type="evidence" value="ECO:0007669"/>
    <property type="project" value="UniProtKB-KW"/>
</dbReference>
<evidence type="ECO:0000256" key="2">
    <source>
        <dbReference type="ARBA" id="ARBA00022695"/>
    </source>
</evidence>
<reference evidence="10" key="1">
    <citation type="submission" date="2020-06" db="EMBL/GenBank/DDBJ databases">
        <authorList>
            <person name="Li T."/>
            <person name="Hu X."/>
            <person name="Zhang T."/>
            <person name="Song X."/>
            <person name="Zhang H."/>
            <person name="Dai N."/>
            <person name="Sheng W."/>
            <person name="Hou X."/>
            <person name="Wei L."/>
        </authorList>
    </citation>
    <scope>NUCLEOTIDE SEQUENCE</scope>
    <source>
        <strain evidence="10">G01</strain>
        <tissue evidence="10">Leaf</tissue>
    </source>
</reference>
<organism evidence="10">
    <name type="scientific">Sesamum angustifolium</name>
    <dbReference type="NCBI Taxonomy" id="2727405"/>
    <lineage>
        <taxon>Eukaryota</taxon>
        <taxon>Viridiplantae</taxon>
        <taxon>Streptophyta</taxon>
        <taxon>Embryophyta</taxon>
        <taxon>Tracheophyta</taxon>
        <taxon>Spermatophyta</taxon>
        <taxon>Magnoliopsida</taxon>
        <taxon>eudicotyledons</taxon>
        <taxon>Gunneridae</taxon>
        <taxon>Pentapetalae</taxon>
        <taxon>asterids</taxon>
        <taxon>lamiids</taxon>
        <taxon>Lamiales</taxon>
        <taxon>Pedaliaceae</taxon>
        <taxon>Sesamum</taxon>
    </lineage>
</organism>
<protein>
    <submittedName>
        <fullName evidence="10">Retrovirus-related Pol polyprotein from transposon</fullName>
    </submittedName>
</protein>
<dbReference type="SUPFAM" id="SSF56672">
    <property type="entry name" value="DNA/RNA polymerases"/>
    <property type="match status" value="1"/>
</dbReference>
<proteinExistence type="predicted"/>
<evidence type="ECO:0000256" key="1">
    <source>
        <dbReference type="ARBA" id="ARBA00022679"/>
    </source>
</evidence>
<evidence type="ECO:0000256" key="4">
    <source>
        <dbReference type="ARBA" id="ARBA00022759"/>
    </source>
</evidence>
<dbReference type="PANTHER" id="PTHR37984:SF5">
    <property type="entry name" value="PROTEIN NYNRIN-LIKE"/>
    <property type="match status" value="1"/>
</dbReference>
<sequence>MQLGGAPLEAVDTSLYGFAGEVVHPRGMVSLPLTLGTTPFRKTCLLKFLVVDISSAYNVILGRPTLNAFQAVISIYHMKIKFPMIGGVGEAQVDTLQTRKCYVEATKRGKKRRRKETPEIEDLNKQGKDPVPSPEPDKEASATVQPVEEHLTIELTPGDPRKVVKIGSKMTENVRNQDLNKACPIDFYPLTRIEQLVDSTSECKLLSMMDASQGYHQIMLAPEDHKRVSFITSDGTFCCVAMPFGLKDAGATYQMMVDKIFRPELGRNMEWRMFPRIHSNPMRHRGQPNKDQGYPGYGPPTNINEVQLLTGRMAALSRFISKFAEKGLPFFKTLRKVKNFEWIEECQQAFEELKAISSVLVREENGDQTPIYYISKVLNGAECRYPPIERMALALVTTATKLHPYFLSYPVRVRINTPLKQVQGRPEASGELALVDFVSEMTRNTQRRSPKENPGYSTWMDPLPHKGAEQA</sequence>
<evidence type="ECO:0000256" key="5">
    <source>
        <dbReference type="ARBA" id="ARBA00022801"/>
    </source>
</evidence>
<gene>
    <name evidence="10" type="ORF">Sangu_1327200</name>
</gene>
<keyword evidence="4" id="KW-0255">Endonuclease</keyword>
<feature type="compositionally biased region" description="Basic and acidic residues" evidence="7">
    <location>
        <begin position="116"/>
        <end position="128"/>
    </location>
</feature>
<evidence type="ECO:0000256" key="6">
    <source>
        <dbReference type="ARBA" id="ARBA00022918"/>
    </source>
</evidence>
<evidence type="ECO:0000256" key="7">
    <source>
        <dbReference type="SAM" id="MobiDB-lite"/>
    </source>
</evidence>
<dbReference type="InterPro" id="IPR041373">
    <property type="entry name" value="RT_RNaseH"/>
</dbReference>
<dbReference type="InterPro" id="IPR000477">
    <property type="entry name" value="RT_dom"/>
</dbReference>
<dbReference type="InterPro" id="IPR043128">
    <property type="entry name" value="Rev_trsase/Diguanyl_cyclase"/>
</dbReference>